<keyword evidence="1 4" id="KW-0489">Methyltransferase</keyword>
<feature type="active site" evidence="5">
    <location>
        <position position="391"/>
    </location>
</feature>
<feature type="domain" description="TRAM" evidence="6">
    <location>
        <begin position="1"/>
        <end position="58"/>
    </location>
</feature>
<feature type="binding site" evidence="4">
    <location>
        <position position="275"/>
    </location>
    <ligand>
        <name>S-adenosyl-L-methionine</name>
        <dbReference type="ChEBI" id="CHEBI:59789"/>
    </ligand>
</feature>
<evidence type="ECO:0000256" key="5">
    <source>
        <dbReference type="PROSITE-ProRule" id="PRU10015"/>
    </source>
</evidence>
<evidence type="ECO:0000256" key="2">
    <source>
        <dbReference type="ARBA" id="ARBA00022679"/>
    </source>
</evidence>
<sequence length="433" mass="47610">MKLSIEKVVYGGAGLAHVEASGAATREIVFVPFTLPGEVVEAEVADTRDNFKDAALRHVIAASSDRIAPQCVHFGVCGGCQYQHASYDAQLRLKQSILQETLERAGLNSLPAMQVHAAQPWEYRNRIRLRVAMVDWELRVGYLRRGSSEFLPVQMCPIAAPLLWYAAETFLQRAGSFPQWANATQEIEFFTTGDEQKLQMTLFVSSQPVKGFSELCEALCEQLPQLAGAGVQIMETSGRGRKSLRMQPGATWGAAGLNYTVADETYWVSRGSFFQVNRAIVAQLTELVCAGRSGRLAWDLYAGVGLFSRILASQFAEVVAVEAAKGDLETNLRGPGRRAIASTTVEFLRQAVLERDRPELIVMDPPRAGVGSEVCALLARLKAPEVVYVSCDPATLGRDLRAMVDSGYKLNQLHLVDMFPQTFHQETVAVLRL</sequence>
<dbReference type="SUPFAM" id="SSF50249">
    <property type="entry name" value="Nucleic acid-binding proteins"/>
    <property type="match status" value="1"/>
</dbReference>
<dbReference type="NCBIfam" id="TIGR00479">
    <property type="entry name" value="rumA"/>
    <property type="match status" value="1"/>
</dbReference>
<proteinExistence type="inferred from homology"/>
<dbReference type="GO" id="GO:0070041">
    <property type="term" value="F:rRNA (uridine-C5-)-methyltransferase activity"/>
    <property type="evidence" value="ECO:0007669"/>
    <property type="project" value="TreeGrafter"/>
</dbReference>
<dbReference type="EMBL" id="SHKW01000001">
    <property type="protein sequence ID" value="RZU40981.1"/>
    <property type="molecule type" value="Genomic_DNA"/>
</dbReference>
<dbReference type="InterPro" id="IPR010280">
    <property type="entry name" value="U5_MeTrfase_fam"/>
</dbReference>
<dbReference type="GO" id="GO:0070475">
    <property type="term" value="P:rRNA base methylation"/>
    <property type="evidence" value="ECO:0007669"/>
    <property type="project" value="TreeGrafter"/>
</dbReference>
<evidence type="ECO:0000256" key="1">
    <source>
        <dbReference type="ARBA" id="ARBA00022603"/>
    </source>
</evidence>
<dbReference type="PROSITE" id="PS50926">
    <property type="entry name" value="TRAM"/>
    <property type="match status" value="1"/>
</dbReference>
<dbReference type="OrthoDB" id="9804590at2"/>
<dbReference type="SUPFAM" id="SSF53335">
    <property type="entry name" value="S-adenosyl-L-methionine-dependent methyltransferases"/>
    <property type="match status" value="1"/>
</dbReference>
<keyword evidence="2 4" id="KW-0808">Transferase</keyword>
<comment type="similarity">
    <text evidence="4">Belongs to the class I-like SAM-binding methyltransferase superfamily. RNA M5U methyltransferase family.</text>
</comment>
<dbReference type="Gene3D" id="2.40.50.140">
    <property type="entry name" value="Nucleic acid-binding proteins"/>
    <property type="match status" value="1"/>
</dbReference>
<dbReference type="InterPro" id="IPR012340">
    <property type="entry name" value="NA-bd_OB-fold"/>
</dbReference>
<dbReference type="InterPro" id="IPR030390">
    <property type="entry name" value="MeTrfase_TrmA_AS"/>
</dbReference>
<keyword evidence="8" id="KW-1185">Reference proteome</keyword>
<evidence type="ECO:0000313" key="7">
    <source>
        <dbReference type="EMBL" id="RZU40981.1"/>
    </source>
</evidence>
<gene>
    <name evidence="7" type="ORF">BDD14_2472</name>
</gene>
<feature type="binding site" evidence="4">
    <location>
        <position position="301"/>
    </location>
    <ligand>
        <name>S-adenosyl-L-methionine</name>
        <dbReference type="ChEBI" id="CHEBI:59789"/>
    </ligand>
</feature>
<evidence type="ECO:0000256" key="4">
    <source>
        <dbReference type="PROSITE-ProRule" id="PRU01024"/>
    </source>
</evidence>
<dbReference type="PROSITE" id="PS51687">
    <property type="entry name" value="SAM_MT_RNA_M5U"/>
    <property type="match status" value="1"/>
</dbReference>
<dbReference type="PANTHER" id="PTHR11061">
    <property type="entry name" value="RNA M5U METHYLTRANSFERASE"/>
    <property type="match status" value="1"/>
</dbReference>
<name>A0A4Q7YV30_9BACT</name>
<feature type="binding site" evidence="4">
    <location>
        <position position="322"/>
    </location>
    <ligand>
        <name>S-adenosyl-L-methionine</name>
        <dbReference type="ChEBI" id="CHEBI:59789"/>
    </ligand>
</feature>
<dbReference type="Proteomes" id="UP000292958">
    <property type="component" value="Unassembled WGS sequence"/>
</dbReference>
<dbReference type="Pfam" id="PF05958">
    <property type="entry name" value="tRNA_U5-meth_tr"/>
    <property type="match status" value="2"/>
</dbReference>
<dbReference type="RefSeq" id="WP_130418976.1">
    <property type="nucleotide sequence ID" value="NZ_SHKW01000001.1"/>
</dbReference>
<reference evidence="7 8" key="1">
    <citation type="submission" date="2019-02" db="EMBL/GenBank/DDBJ databases">
        <title>Genomic Encyclopedia of Archaeal and Bacterial Type Strains, Phase II (KMG-II): from individual species to whole genera.</title>
        <authorList>
            <person name="Goeker M."/>
        </authorList>
    </citation>
    <scope>NUCLEOTIDE SEQUENCE [LARGE SCALE GENOMIC DNA]</scope>
    <source>
        <strain evidence="7 8">DSM 18101</strain>
    </source>
</reference>
<dbReference type="InterPro" id="IPR002792">
    <property type="entry name" value="TRAM_dom"/>
</dbReference>
<feature type="active site" description="Nucleophile" evidence="4">
    <location>
        <position position="391"/>
    </location>
</feature>
<dbReference type="AlphaFoldDB" id="A0A4Q7YV30"/>
<feature type="binding site" evidence="4">
    <location>
        <position position="364"/>
    </location>
    <ligand>
        <name>S-adenosyl-L-methionine</name>
        <dbReference type="ChEBI" id="CHEBI:59789"/>
    </ligand>
</feature>
<comment type="caution">
    <text evidence="7">The sequence shown here is derived from an EMBL/GenBank/DDBJ whole genome shotgun (WGS) entry which is preliminary data.</text>
</comment>
<evidence type="ECO:0000259" key="6">
    <source>
        <dbReference type="PROSITE" id="PS50926"/>
    </source>
</evidence>
<organism evidence="7 8">
    <name type="scientific">Edaphobacter modestus</name>
    <dbReference type="NCBI Taxonomy" id="388466"/>
    <lineage>
        <taxon>Bacteria</taxon>
        <taxon>Pseudomonadati</taxon>
        <taxon>Acidobacteriota</taxon>
        <taxon>Terriglobia</taxon>
        <taxon>Terriglobales</taxon>
        <taxon>Acidobacteriaceae</taxon>
        <taxon>Edaphobacter</taxon>
    </lineage>
</organism>
<protein>
    <submittedName>
        <fullName evidence="7">23S rRNA (Uracil1939-C5)-methyltransferase</fullName>
    </submittedName>
</protein>
<dbReference type="InterPro" id="IPR029063">
    <property type="entry name" value="SAM-dependent_MTases_sf"/>
</dbReference>
<evidence type="ECO:0000256" key="3">
    <source>
        <dbReference type="ARBA" id="ARBA00022691"/>
    </source>
</evidence>
<dbReference type="Gene3D" id="3.40.50.150">
    <property type="entry name" value="Vaccinia Virus protein VP39"/>
    <property type="match status" value="1"/>
</dbReference>
<evidence type="ECO:0000313" key="8">
    <source>
        <dbReference type="Proteomes" id="UP000292958"/>
    </source>
</evidence>
<dbReference type="PROSITE" id="PS01230">
    <property type="entry name" value="TRMA_1"/>
    <property type="match status" value="1"/>
</dbReference>
<keyword evidence="3 4" id="KW-0949">S-adenosyl-L-methionine</keyword>
<dbReference type="Gene3D" id="2.40.50.1070">
    <property type="match status" value="1"/>
</dbReference>
<accession>A0A4Q7YV30</accession>
<dbReference type="PANTHER" id="PTHR11061:SF30">
    <property type="entry name" value="TRNA (URACIL(54)-C(5))-METHYLTRANSFERASE"/>
    <property type="match status" value="1"/>
</dbReference>